<proteinExistence type="predicted"/>
<sequence>MNPAAMVVQSRAAQLITECVPDAILPSRGIVIQFAVISCGLTTATCERSSTTRMMPKSSGSFVVIVQHKPVAPGVSELHFVCSTAYGGHGLIEANVEVSATPTLYV</sequence>
<dbReference type="Proteomes" id="UP000292402">
    <property type="component" value="Unassembled WGS sequence"/>
</dbReference>
<evidence type="ECO:0000313" key="3">
    <source>
        <dbReference type="Proteomes" id="UP000292402"/>
    </source>
</evidence>
<evidence type="ECO:0000313" key="2">
    <source>
        <dbReference type="EMBL" id="RYN55651.1"/>
    </source>
</evidence>
<comment type="caution">
    <text evidence="2">The sequence shown here is derived from an EMBL/GenBank/DDBJ whole genome shotgun (WGS) entry which is preliminary data.</text>
</comment>
<dbReference type="Proteomes" id="UP000292340">
    <property type="component" value="Unassembled WGS sequence"/>
</dbReference>
<name>A0A4Q4MNR9_9PLEO</name>
<dbReference type="EMBL" id="PDXA01000008">
    <property type="protein sequence ID" value="RYN55651.1"/>
    <property type="molecule type" value="Genomic_DNA"/>
</dbReference>
<accession>A0A4Q4MNR9</accession>
<evidence type="ECO:0000313" key="1">
    <source>
        <dbReference type="EMBL" id="RYN34404.1"/>
    </source>
</evidence>
<reference evidence="1 3" key="2">
    <citation type="journal article" date="2019" name="bioRxiv">
        <title>Genomics, evolutionary history and diagnostics of the Alternaria alternata species group including apple and Asian pear pathotypes.</title>
        <authorList>
            <person name="Armitage A.D."/>
            <person name="Cockerton H.M."/>
            <person name="Sreenivasaprasad S."/>
            <person name="Woodhall J.W."/>
            <person name="Lane C.R."/>
            <person name="Harrison R.J."/>
            <person name="Clarkson J.P."/>
        </authorList>
    </citation>
    <scope>NUCLEOTIDE SEQUENCE [LARGE SCALE GENOMIC DNA]</scope>
    <source>
        <strain evidence="3">FERA 1082</strain>
        <strain evidence="1">FERA 1164</strain>
    </source>
</reference>
<reference evidence="2" key="3">
    <citation type="journal article" date="2019" name="J. ISSAAS">
        <title>Genomics, evolutionary history and diagnostics of the Alternaria alternata species group including apple and Asian pear pathotypes.</title>
        <authorList>
            <person name="Armitage A.D."/>
            <person name="Cockerton H.M."/>
            <person name="Sreenivasaprasad S."/>
            <person name="Woodhall J."/>
            <person name="Lane C."/>
            <person name="Harrison R.J."/>
            <person name="Clarkson J.P."/>
        </authorList>
    </citation>
    <scope>NUCLEOTIDE SEQUENCE</scope>
    <source>
        <strain evidence="2">FERA 1082</strain>
    </source>
</reference>
<organism evidence="2 3">
    <name type="scientific">Alternaria tenuissima</name>
    <dbReference type="NCBI Taxonomy" id="119927"/>
    <lineage>
        <taxon>Eukaryota</taxon>
        <taxon>Fungi</taxon>
        <taxon>Dikarya</taxon>
        <taxon>Ascomycota</taxon>
        <taxon>Pezizomycotina</taxon>
        <taxon>Dothideomycetes</taxon>
        <taxon>Pleosporomycetidae</taxon>
        <taxon>Pleosporales</taxon>
        <taxon>Pleosporineae</taxon>
        <taxon>Pleosporaceae</taxon>
        <taxon>Alternaria</taxon>
        <taxon>Alternaria sect. Alternaria</taxon>
        <taxon>Alternaria alternata complex</taxon>
    </lineage>
</organism>
<protein>
    <submittedName>
        <fullName evidence="2">Uncharacterized protein</fullName>
    </submittedName>
</protein>
<dbReference type="AlphaFoldDB" id="A0A4Q4MNR9"/>
<gene>
    <name evidence="2" type="ORF">AA0114_g3253</name>
    <name evidence="1" type="ORF">AA0115_g2879</name>
</gene>
<dbReference type="EMBL" id="PDXB01000005">
    <property type="protein sequence ID" value="RYN34404.1"/>
    <property type="molecule type" value="Genomic_DNA"/>
</dbReference>
<reference evidence="1" key="1">
    <citation type="submission" date="2017-10" db="EMBL/GenBank/DDBJ databases">
        <authorList>
            <person name="Armitage A.D."/>
            <person name="Barbara D.J."/>
            <person name="Woodhall J.W."/>
            <person name="Sreenivasaprasad S."/>
            <person name="Lane C.R."/>
            <person name="Clarkson J.P."/>
            <person name="Harrison R.J."/>
        </authorList>
    </citation>
    <scope>NUCLEOTIDE SEQUENCE</scope>
    <source>
        <strain evidence="1">FERA 1164</strain>
    </source>
</reference>